<evidence type="ECO:0000313" key="1">
    <source>
        <dbReference type="EMBL" id="CUU04335.1"/>
    </source>
</evidence>
<dbReference type="RefSeq" id="WP_075426868.1">
    <property type="nucleotide sequence ID" value="NZ_CZVJ01000069.1"/>
</dbReference>
<dbReference type="STRING" id="1633631.GCA_001442925_00985"/>
<accession>A0A0S4N2J3</accession>
<dbReference type="EMBL" id="FAOP01000004">
    <property type="protein sequence ID" value="CUU04335.1"/>
    <property type="molecule type" value="Genomic_DNA"/>
</dbReference>
<accession>A0A0P1LZ04</accession>
<name>A0A0P1P1M9_9BACT</name>
<evidence type="ECO:0008006" key="3">
    <source>
        <dbReference type="Google" id="ProtNLM"/>
    </source>
</evidence>
<accession>A0A0P1MGF5</accession>
<sequence>MKRVFLISLALLLIFYLVERATPENNFELKDEYLEYHAFWGFINLGSIKIWNETNNGYIRSRFQMDSNPWLFFINLHYGFESEFKIDSLFNAKFLIYETKKGRKIVTIFEKKNDKIVATQKDVKTGEILEVTEKNTRKFYNGIAAFFLTRQLLGTNLNFTIPVLIQLDVKDVEISFPPENASIKFLNSYIKVKTVKGLIPFIAEDIAGVTGDFIAYYSDDSARIPIRAYFKTSLGNVKVELVKWKRDNWHPIHLAVKQK</sequence>
<evidence type="ECO:0000313" key="2">
    <source>
        <dbReference type="Proteomes" id="UP000182011"/>
    </source>
</evidence>
<protein>
    <recommendedName>
        <fullName evidence="3">DUF3108 domain-containing protein</fullName>
    </recommendedName>
</protein>
<dbReference type="OrthoDB" id="9778216at2"/>
<accession>A0A0P1L9H9</accession>
<dbReference type="Proteomes" id="UP000182011">
    <property type="component" value="Unassembled WGS sequence"/>
</dbReference>
<accession>A0A0P1MG05</accession>
<proteinExistence type="predicted"/>
<accession>A0A0P1LEZ2</accession>
<organism evidence="1 2">
    <name type="scientific">Candidatus Kryptonium thompsonii</name>
    <dbReference type="NCBI Taxonomy" id="1633631"/>
    <lineage>
        <taxon>Bacteria</taxon>
        <taxon>Pseudomonadati</taxon>
        <taxon>Candidatus Kryptoniota</taxon>
        <taxon>Candidatus Kryptonium</taxon>
    </lineage>
</organism>
<accession>A0A0P1P1M9</accession>
<reference evidence="1 2" key="1">
    <citation type="submission" date="2015-11" db="EMBL/GenBank/DDBJ databases">
        <authorList>
            <person name="Zhang Y."/>
            <person name="Guo Z."/>
        </authorList>
    </citation>
    <scope>NUCLEOTIDE SEQUENCE [LARGE SCALE GENOMIC DNA]</scope>
    <source>
        <strain evidence="1">JGI-4</strain>
    </source>
</reference>
<dbReference type="AlphaFoldDB" id="A0A0P1P1M9"/>
<accession>A0A0P1LC83</accession>
<gene>
    <name evidence="1" type="ORF">JGI4_00986</name>
</gene>
<accession>A0A0P1P8M2</accession>